<organism evidence="1 2">
    <name type="scientific">Pristionchus fissidentatus</name>
    <dbReference type="NCBI Taxonomy" id="1538716"/>
    <lineage>
        <taxon>Eukaryota</taxon>
        <taxon>Metazoa</taxon>
        <taxon>Ecdysozoa</taxon>
        <taxon>Nematoda</taxon>
        <taxon>Chromadorea</taxon>
        <taxon>Rhabditida</taxon>
        <taxon>Rhabditina</taxon>
        <taxon>Diplogasteromorpha</taxon>
        <taxon>Diplogasteroidea</taxon>
        <taxon>Neodiplogasteridae</taxon>
        <taxon>Pristionchus</taxon>
    </lineage>
</organism>
<accession>A0AAV5VCK4</accession>
<evidence type="ECO:0008006" key="3">
    <source>
        <dbReference type="Google" id="ProtNLM"/>
    </source>
</evidence>
<name>A0AAV5VCK4_9BILA</name>
<dbReference type="Proteomes" id="UP001432322">
    <property type="component" value="Unassembled WGS sequence"/>
</dbReference>
<sequence length="118" mass="13705">SFLVHLSVERGFHSIRIYDLLLSFHCSFPVKRSFPDSLHLSFLCFCRWNKSRSFLPFVSLRHLSRAFLNAPILVVALLVTAWHADVEHVTIGLRIGKERPRCAEGETESDPQEEEKRR</sequence>
<evidence type="ECO:0000313" key="1">
    <source>
        <dbReference type="EMBL" id="GMT17422.1"/>
    </source>
</evidence>
<protein>
    <recommendedName>
        <fullName evidence="3">G protein-coupled receptor</fullName>
    </recommendedName>
</protein>
<keyword evidence="2" id="KW-1185">Reference proteome</keyword>
<reference evidence="1" key="1">
    <citation type="submission" date="2023-10" db="EMBL/GenBank/DDBJ databases">
        <title>Genome assembly of Pristionchus species.</title>
        <authorList>
            <person name="Yoshida K."/>
            <person name="Sommer R.J."/>
        </authorList>
    </citation>
    <scope>NUCLEOTIDE SEQUENCE</scope>
    <source>
        <strain evidence="1">RS5133</strain>
    </source>
</reference>
<evidence type="ECO:0000313" key="2">
    <source>
        <dbReference type="Proteomes" id="UP001432322"/>
    </source>
</evidence>
<comment type="caution">
    <text evidence="1">The sequence shown here is derived from an EMBL/GenBank/DDBJ whole genome shotgun (WGS) entry which is preliminary data.</text>
</comment>
<proteinExistence type="predicted"/>
<dbReference type="AlphaFoldDB" id="A0AAV5VCK4"/>
<feature type="non-terminal residue" evidence="1">
    <location>
        <position position="1"/>
    </location>
</feature>
<dbReference type="EMBL" id="BTSY01000003">
    <property type="protein sequence ID" value="GMT17422.1"/>
    <property type="molecule type" value="Genomic_DNA"/>
</dbReference>
<gene>
    <name evidence="1" type="ORF">PFISCL1PPCAC_8719</name>
</gene>
<feature type="non-terminal residue" evidence="1">
    <location>
        <position position="118"/>
    </location>
</feature>